<dbReference type="RefSeq" id="XP_002547386.1">
    <property type="nucleotide sequence ID" value="XM_002547340.1"/>
</dbReference>
<dbReference type="AlphaFoldDB" id="C5M761"/>
<dbReference type="OrthoDB" id="8059989at2759"/>
<protein>
    <recommendedName>
        <fullName evidence="2">DH domain-containing protein</fullName>
    </recommendedName>
</protein>
<feature type="compositionally biased region" description="Polar residues" evidence="1">
    <location>
        <begin position="48"/>
        <end position="66"/>
    </location>
</feature>
<dbReference type="SUPFAM" id="SSF48065">
    <property type="entry name" value="DBL homology domain (DH-domain)"/>
    <property type="match status" value="1"/>
</dbReference>
<organism evidence="3 4">
    <name type="scientific">Candida tropicalis (strain ATCC MYA-3404 / T1)</name>
    <name type="common">Yeast</name>
    <dbReference type="NCBI Taxonomy" id="294747"/>
    <lineage>
        <taxon>Eukaryota</taxon>
        <taxon>Fungi</taxon>
        <taxon>Dikarya</taxon>
        <taxon>Ascomycota</taxon>
        <taxon>Saccharomycotina</taxon>
        <taxon>Pichiomycetes</taxon>
        <taxon>Debaryomycetaceae</taxon>
        <taxon>Candida/Lodderomyces clade</taxon>
        <taxon>Candida</taxon>
    </lineage>
</organism>
<feature type="domain" description="DH" evidence="2">
    <location>
        <begin position="102"/>
        <end position="272"/>
    </location>
</feature>
<dbReference type="HOGENOM" id="CLU_1023065_0_0_1"/>
<evidence type="ECO:0000256" key="1">
    <source>
        <dbReference type="SAM" id="MobiDB-lite"/>
    </source>
</evidence>
<evidence type="ECO:0000313" key="4">
    <source>
        <dbReference type="Proteomes" id="UP000002037"/>
    </source>
</evidence>
<dbReference type="Gene3D" id="1.20.900.10">
    <property type="entry name" value="Dbl homology (DH) domain"/>
    <property type="match status" value="1"/>
</dbReference>
<dbReference type="GO" id="GO:0005085">
    <property type="term" value="F:guanyl-nucleotide exchange factor activity"/>
    <property type="evidence" value="ECO:0007669"/>
    <property type="project" value="InterPro"/>
</dbReference>
<evidence type="ECO:0000313" key="3">
    <source>
        <dbReference type="EMBL" id="EER34831.1"/>
    </source>
</evidence>
<dbReference type="InterPro" id="IPR000219">
    <property type="entry name" value="DH_dom"/>
</dbReference>
<dbReference type="GeneID" id="8301512"/>
<feature type="region of interest" description="Disordered" evidence="1">
    <location>
        <begin position="48"/>
        <end position="70"/>
    </location>
</feature>
<dbReference type="KEGG" id="ctp:CTRG_01693"/>
<dbReference type="PROSITE" id="PS50010">
    <property type="entry name" value="DH_2"/>
    <property type="match status" value="1"/>
</dbReference>
<sequence length="272" mass="31400">MSFDLSKLSFLNTKSNSVNFGHTPIAPASIRNVHNTISHTNIQTAESIRNGSSAKLTNTSSPNIFESSIPTTSTTSVTDVISPVPEISFSPQDRDSITTKMTLSRSIEELRTSESQYLSDLKTLNRDYFQKLIEDVKIEVPVPIKIVHNILTKLIEYHDRMSRLFAKISDRDLCSMCSQYCRIISDNGINVFLYKWYCSQVIFHDFSQFTKLPTRANWRQMIVPTVDSWCKGWQNFFECQQPPRNKKDFSLMSLLQRPIDRITKYRLFMESI</sequence>
<dbReference type="EMBL" id="GG692396">
    <property type="protein sequence ID" value="EER34831.1"/>
    <property type="molecule type" value="Genomic_DNA"/>
</dbReference>
<name>C5M761_CANTT</name>
<evidence type="ECO:0000259" key="2">
    <source>
        <dbReference type="PROSITE" id="PS50010"/>
    </source>
</evidence>
<accession>C5M761</accession>
<proteinExistence type="predicted"/>
<reference evidence="3 4" key="1">
    <citation type="journal article" date="2009" name="Nature">
        <title>Evolution of pathogenicity and sexual reproduction in eight Candida genomes.</title>
        <authorList>
            <person name="Butler G."/>
            <person name="Rasmussen M.D."/>
            <person name="Lin M.F."/>
            <person name="Santos M.A."/>
            <person name="Sakthikumar S."/>
            <person name="Munro C.A."/>
            <person name="Rheinbay E."/>
            <person name="Grabherr M."/>
            <person name="Forche A."/>
            <person name="Reedy J.L."/>
            <person name="Agrafioti I."/>
            <person name="Arnaud M.B."/>
            <person name="Bates S."/>
            <person name="Brown A.J."/>
            <person name="Brunke S."/>
            <person name="Costanzo M.C."/>
            <person name="Fitzpatrick D.A."/>
            <person name="de Groot P.W."/>
            <person name="Harris D."/>
            <person name="Hoyer L.L."/>
            <person name="Hube B."/>
            <person name="Klis F.M."/>
            <person name="Kodira C."/>
            <person name="Lennard N."/>
            <person name="Logue M.E."/>
            <person name="Martin R."/>
            <person name="Neiman A.M."/>
            <person name="Nikolaou E."/>
            <person name="Quail M.A."/>
            <person name="Quinn J."/>
            <person name="Santos M.C."/>
            <person name="Schmitzberger F.F."/>
            <person name="Sherlock G."/>
            <person name="Shah P."/>
            <person name="Silverstein K.A."/>
            <person name="Skrzypek M.S."/>
            <person name="Soll D."/>
            <person name="Staggs R."/>
            <person name="Stansfield I."/>
            <person name="Stumpf M.P."/>
            <person name="Sudbery P.E."/>
            <person name="Srikantha T."/>
            <person name="Zeng Q."/>
            <person name="Berman J."/>
            <person name="Berriman M."/>
            <person name="Heitman J."/>
            <person name="Gow N.A."/>
            <person name="Lorenz M.C."/>
            <person name="Birren B.W."/>
            <person name="Kellis M."/>
            <person name="Cuomo C.A."/>
        </authorList>
    </citation>
    <scope>NUCLEOTIDE SEQUENCE [LARGE SCALE GENOMIC DNA]</scope>
    <source>
        <strain evidence="4">ATCC MYA-3404 / T1</strain>
    </source>
</reference>
<dbReference type="eggNOG" id="KOG3519">
    <property type="taxonomic scope" value="Eukaryota"/>
</dbReference>
<dbReference type="VEuPathDB" id="FungiDB:CTRG_01693"/>
<gene>
    <name evidence="3" type="ORF">CTRG_01693</name>
</gene>
<keyword evidence="4" id="KW-1185">Reference proteome</keyword>
<dbReference type="InterPro" id="IPR035899">
    <property type="entry name" value="DBL_dom_sf"/>
</dbReference>
<dbReference type="Pfam" id="PF00621">
    <property type="entry name" value="RhoGEF"/>
    <property type="match status" value="1"/>
</dbReference>
<dbReference type="Proteomes" id="UP000002037">
    <property type="component" value="Unassembled WGS sequence"/>
</dbReference>